<dbReference type="GO" id="GO:0030496">
    <property type="term" value="C:midbody"/>
    <property type="evidence" value="ECO:0007669"/>
    <property type="project" value="TreeGrafter"/>
</dbReference>
<evidence type="ECO:0000256" key="2">
    <source>
        <dbReference type="ARBA" id="ARBA00016007"/>
    </source>
</evidence>
<keyword evidence="7" id="KW-1185">Reference proteome</keyword>
<dbReference type="GO" id="GO:0032465">
    <property type="term" value="P:regulation of cytokinesis"/>
    <property type="evidence" value="ECO:0007669"/>
    <property type="project" value="TreeGrafter"/>
</dbReference>
<dbReference type="GO" id="GO:0045724">
    <property type="term" value="P:positive regulation of cilium assembly"/>
    <property type="evidence" value="ECO:0007669"/>
    <property type="project" value="TreeGrafter"/>
</dbReference>
<proteinExistence type="inferred from homology"/>
<dbReference type="GO" id="GO:0055037">
    <property type="term" value="C:recycling endosome"/>
    <property type="evidence" value="ECO:0007669"/>
    <property type="project" value="TreeGrafter"/>
</dbReference>
<feature type="compositionally biased region" description="Basic residues" evidence="5">
    <location>
        <begin position="31"/>
        <end position="40"/>
    </location>
</feature>
<evidence type="ECO:0000313" key="7">
    <source>
        <dbReference type="Proteomes" id="UP001159428"/>
    </source>
</evidence>
<dbReference type="GO" id="GO:0036064">
    <property type="term" value="C:ciliary basal body"/>
    <property type="evidence" value="ECO:0007669"/>
    <property type="project" value="TreeGrafter"/>
</dbReference>
<evidence type="ECO:0000313" key="6">
    <source>
        <dbReference type="EMBL" id="CAH3042316.1"/>
    </source>
</evidence>
<accession>A0AAU9W2M5</accession>
<name>A0AAU9W2M5_9CNID</name>
<feature type="compositionally biased region" description="Polar residues" evidence="5">
    <location>
        <begin position="121"/>
        <end position="133"/>
    </location>
</feature>
<dbReference type="PANTHER" id="PTHR31259">
    <property type="entry name" value="ENDOSOME-ASSOCIATED TRAFFICKING REGULATOR 1"/>
    <property type="match status" value="1"/>
</dbReference>
<dbReference type="AlphaFoldDB" id="A0AAU9W2M5"/>
<dbReference type="GO" id="GO:1903566">
    <property type="term" value="P:positive regulation of protein localization to cilium"/>
    <property type="evidence" value="ECO:0007669"/>
    <property type="project" value="TreeGrafter"/>
</dbReference>
<comment type="similarity">
    <text evidence="1">Belongs to the ENTR1 family.</text>
</comment>
<feature type="region of interest" description="Disordered" evidence="5">
    <location>
        <begin position="111"/>
        <end position="152"/>
    </location>
</feature>
<keyword evidence="3 4" id="KW-0175">Coiled coil</keyword>
<protein>
    <recommendedName>
        <fullName evidence="2">Endosome-associated-trafficking regulator 1</fullName>
    </recommendedName>
</protein>
<dbReference type="Proteomes" id="UP001159428">
    <property type="component" value="Unassembled WGS sequence"/>
</dbReference>
<feature type="coiled-coil region" evidence="4">
    <location>
        <begin position="167"/>
        <end position="307"/>
    </location>
</feature>
<evidence type="ECO:0000256" key="5">
    <source>
        <dbReference type="SAM" id="MobiDB-lite"/>
    </source>
</evidence>
<gene>
    <name evidence="6" type="ORF">PMEA_00028761</name>
</gene>
<evidence type="ECO:0000256" key="4">
    <source>
        <dbReference type="SAM" id="Coils"/>
    </source>
</evidence>
<organism evidence="6 7">
    <name type="scientific">Pocillopora meandrina</name>
    <dbReference type="NCBI Taxonomy" id="46732"/>
    <lineage>
        <taxon>Eukaryota</taxon>
        <taxon>Metazoa</taxon>
        <taxon>Cnidaria</taxon>
        <taxon>Anthozoa</taxon>
        <taxon>Hexacorallia</taxon>
        <taxon>Scleractinia</taxon>
        <taxon>Astrocoeniina</taxon>
        <taxon>Pocilloporidae</taxon>
        <taxon>Pocillopora</taxon>
    </lineage>
</organism>
<feature type="region of interest" description="Disordered" evidence="5">
    <location>
        <begin position="1"/>
        <end position="81"/>
    </location>
</feature>
<dbReference type="GO" id="GO:0005813">
    <property type="term" value="C:centrosome"/>
    <property type="evidence" value="ECO:0007669"/>
    <property type="project" value="TreeGrafter"/>
</dbReference>
<dbReference type="EMBL" id="CALNXJ010000006">
    <property type="protein sequence ID" value="CAH3042316.1"/>
    <property type="molecule type" value="Genomic_DNA"/>
</dbReference>
<comment type="caution">
    <text evidence="6">The sequence shown here is derived from an EMBL/GenBank/DDBJ whole genome shotgun (WGS) entry which is preliminary data.</text>
</comment>
<dbReference type="InterPro" id="IPR026757">
    <property type="entry name" value="ENTR1"/>
</dbReference>
<evidence type="ECO:0000256" key="3">
    <source>
        <dbReference type="ARBA" id="ARBA00023054"/>
    </source>
</evidence>
<reference evidence="6 7" key="1">
    <citation type="submission" date="2022-05" db="EMBL/GenBank/DDBJ databases">
        <authorList>
            <consortium name="Genoscope - CEA"/>
            <person name="William W."/>
        </authorList>
    </citation>
    <scope>NUCLEOTIDE SEQUENCE [LARGE SCALE GENOMIC DNA]</scope>
</reference>
<dbReference type="PANTHER" id="PTHR31259:SF3">
    <property type="entry name" value="ENDOSOME-ASSOCIATED-TRAFFICKING REGULATOR 1"/>
    <property type="match status" value="1"/>
</dbReference>
<sequence length="341" mass="38365">MADKDSSSKENPFSFKTFVKSKQETETTTSKIKKDKHKSKSSPASVRKRDSSTDEPPFPEVSRQVNEEGDDGNDQGVVNPFSFKNFLSDDLASRNKRVLQIVDDEVCEVNTDQDNGKRNGTKSQELNMETAAQSDSGSETEDESELTSSLESQMSGSINYFVASLDSSETQEKIIEEMNQLKEENEKLRRELQESNQTVDKEKKRIISLQKKLAKIEKREADETAALENMVQMVEKNLELTTQRALRAEATVAKLMEEVNILKTESVPITTYNQLLDANHYTMTAVKDKSKAAADQMNIAAKNAEQAVRQLLTGVDTLKFISQQLESIDRITDVHVHSEKI</sequence>
<evidence type="ECO:0000256" key="1">
    <source>
        <dbReference type="ARBA" id="ARBA00007791"/>
    </source>
</evidence>
<dbReference type="GO" id="GO:0005769">
    <property type="term" value="C:early endosome"/>
    <property type="evidence" value="ECO:0007669"/>
    <property type="project" value="TreeGrafter"/>
</dbReference>